<reference evidence="1" key="1">
    <citation type="journal article" date="2012" name="Nature">
        <title>The tomato genome sequence provides insights into fleshy fruit evolution.</title>
        <authorList>
            <consortium name="Tomato Genome Consortium"/>
        </authorList>
    </citation>
    <scope>NUCLEOTIDE SEQUENCE [LARGE SCALE GENOMIC DNA]</scope>
    <source>
        <strain evidence="1">cv. Heinz 1706</strain>
    </source>
</reference>
<dbReference type="InParanoid" id="A0A3Q7GHT8"/>
<evidence type="ECO:0000313" key="1">
    <source>
        <dbReference type="EnsemblPlants" id="Solyc03g116960.3.1"/>
    </source>
</evidence>
<evidence type="ECO:0000313" key="2">
    <source>
        <dbReference type="Proteomes" id="UP000004994"/>
    </source>
</evidence>
<accession>A0A3Q7GHT8</accession>
<keyword evidence="2" id="KW-1185">Reference proteome</keyword>
<reference evidence="1" key="2">
    <citation type="submission" date="2019-01" db="UniProtKB">
        <authorList>
            <consortium name="EnsemblPlants"/>
        </authorList>
    </citation>
    <scope>IDENTIFICATION</scope>
    <source>
        <strain evidence="1">cv. Heinz 1706</strain>
    </source>
</reference>
<proteinExistence type="predicted"/>
<name>A0A3Q7GHT8_SOLLC</name>
<organism evidence="1">
    <name type="scientific">Solanum lycopersicum</name>
    <name type="common">Tomato</name>
    <name type="synonym">Lycopersicon esculentum</name>
    <dbReference type="NCBI Taxonomy" id="4081"/>
    <lineage>
        <taxon>Eukaryota</taxon>
        <taxon>Viridiplantae</taxon>
        <taxon>Streptophyta</taxon>
        <taxon>Embryophyta</taxon>
        <taxon>Tracheophyta</taxon>
        <taxon>Spermatophyta</taxon>
        <taxon>Magnoliopsida</taxon>
        <taxon>eudicotyledons</taxon>
        <taxon>Gunneridae</taxon>
        <taxon>Pentapetalae</taxon>
        <taxon>asterids</taxon>
        <taxon>lamiids</taxon>
        <taxon>Solanales</taxon>
        <taxon>Solanaceae</taxon>
        <taxon>Solanoideae</taxon>
        <taxon>Solaneae</taxon>
        <taxon>Solanum</taxon>
        <taxon>Solanum subgen. Lycopersicon</taxon>
    </lineage>
</organism>
<dbReference type="Proteomes" id="UP000004994">
    <property type="component" value="Chromosome 3"/>
</dbReference>
<dbReference type="PaxDb" id="4081-Solyc03g116960.2.1"/>
<protein>
    <submittedName>
        <fullName evidence="1">Uncharacterized protein</fullName>
    </submittedName>
</protein>
<sequence>KNKVIKSTMFSYELWDKIVPWLHYCFISSYKEKEEGTVIRNAVTILSSYKIKSTSA</sequence>
<dbReference type="AlphaFoldDB" id="A0A3Q7GHT8"/>
<dbReference type="EnsemblPlants" id="Solyc03g116960.3.1">
    <property type="protein sequence ID" value="Solyc03g116960.3.1"/>
    <property type="gene ID" value="Solyc03g116960.3"/>
</dbReference>
<dbReference type="Gramene" id="Solyc03g116960.3.1">
    <property type="protein sequence ID" value="Solyc03g116960.3.1"/>
    <property type="gene ID" value="Solyc03g116960.3"/>
</dbReference>